<evidence type="ECO:0000256" key="1">
    <source>
        <dbReference type="ARBA" id="ARBA00012513"/>
    </source>
</evidence>
<dbReference type="EMBL" id="FZNP01000001">
    <property type="protein sequence ID" value="SNR23196.1"/>
    <property type="molecule type" value="Genomic_DNA"/>
</dbReference>
<sequence length="489" mass="50677">MGTVWVGDDLVLRRRVALKAINLEPGRPGEAGPIVARARREAQALARVGHPAVVEIYDLFVEDGVPWLVMELIDGRTLAELVAEGPVAEWEIARIGRWALDGLDAVHRAGVLHRDVKPANILLAADGRVLLADFGIARLAGAASLTVTNTVLGTLEFMAPEQIAGHEATAASDLWSLGVTLFLALEGHSPFRRGSDALNVPATLYAIVNDPAPASSRPGPLADAITRLLDKDPATRSDAPRLRAALEEVLRDAPRPAPPRLAERAPKAGAKARAPHADQAGPPGQARRPDAARAARPVGAAPPVLARPPASAAALVENMTVDEAARTVAKAGPAAAAPALLALPRHRAALILAALPPASLGGILDAMAAAPEATALILPMFTAERAGGALGRMTGSRALAVLAAMPPGEAARIAAQADQRTAAWMLGALPPPEAARLLAAMPVPRAAGALGYVPPPAIAALLRGLPRDQADALVRRLAPAVRVRVERLR</sequence>
<accession>A0A238UM61</accession>
<dbReference type="Pfam" id="PF03448">
    <property type="entry name" value="MgtE_N"/>
    <property type="match status" value="1"/>
</dbReference>
<keyword evidence="4" id="KW-0547">Nucleotide-binding</keyword>
<dbReference type="GO" id="GO:0005524">
    <property type="term" value="F:ATP binding"/>
    <property type="evidence" value="ECO:0007669"/>
    <property type="project" value="UniProtKB-KW"/>
</dbReference>
<dbReference type="PROSITE" id="PS50011">
    <property type="entry name" value="PROTEIN_KINASE_DOM"/>
    <property type="match status" value="1"/>
</dbReference>
<keyword evidence="10" id="KW-1185">Reference proteome</keyword>
<reference evidence="10" key="1">
    <citation type="submission" date="2017-06" db="EMBL/GenBank/DDBJ databases">
        <authorList>
            <person name="Varghese N."/>
            <person name="Submissions S."/>
        </authorList>
    </citation>
    <scope>NUCLEOTIDE SEQUENCE [LARGE SCALE GENOMIC DNA]</scope>
    <source>
        <strain evidence="10">DSM 44485</strain>
    </source>
</reference>
<dbReference type="Gene3D" id="3.30.200.20">
    <property type="entry name" value="Phosphorylase Kinase, domain 1"/>
    <property type="match status" value="1"/>
</dbReference>
<name>A0A238UM61_9ACTN</name>
<dbReference type="GO" id="GO:0004674">
    <property type="term" value="F:protein serine/threonine kinase activity"/>
    <property type="evidence" value="ECO:0007669"/>
    <property type="project" value="UniProtKB-KW"/>
</dbReference>
<dbReference type="SUPFAM" id="SSF56112">
    <property type="entry name" value="Protein kinase-like (PK-like)"/>
    <property type="match status" value="1"/>
</dbReference>
<dbReference type="SUPFAM" id="SSF158791">
    <property type="entry name" value="MgtE N-terminal domain-like"/>
    <property type="match status" value="2"/>
</dbReference>
<evidence type="ECO:0000256" key="2">
    <source>
        <dbReference type="ARBA" id="ARBA00022527"/>
    </source>
</evidence>
<dbReference type="Gene3D" id="1.10.510.10">
    <property type="entry name" value="Transferase(Phosphotransferase) domain 1"/>
    <property type="match status" value="1"/>
</dbReference>
<evidence type="ECO:0000313" key="10">
    <source>
        <dbReference type="Proteomes" id="UP000198420"/>
    </source>
</evidence>
<feature type="domain" description="Protein kinase" evidence="8">
    <location>
        <begin position="1"/>
        <end position="250"/>
    </location>
</feature>
<keyword evidence="2 9" id="KW-0723">Serine/threonine-protein kinase</keyword>
<dbReference type="CDD" id="cd14014">
    <property type="entry name" value="STKc_PknB_like"/>
    <property type="match status" value="1"/>
</dbReference>
<dbReference type="InterPro" id="IPR006668">
    <property type="entry name" value="Mg_transptr_MgtE_intracell_dom"/>
</dbReference>
<keyword evidence="5 9" id="KW-0418">Kinase</keyword>
<feature type="region of interest" description="Disordered" evidence="7">
    <location>
        <begin position="248"/>
        <end position="304"/>
    </location>
</feature>
<evidence type="ECO:0000256" key="5">
    <source>
        <dbReference type="ARBA" id="ARBA00022777"/>
    </source>
</evidence>
<evidence type="ECO:0000256" key="7">
    <source>
        <dbReference type="SAM" id="MobiDB-lite"/>
    </source>
</evidence>
<dbReference type="PANTHER" id="PTHR43289:SF6">
    <property type="entry name" value="SERINE_THREONINE-PROTEIN KINASE NEKL-3"/>
    <property type="match status" value="1"/>
</dbReference>
<dbReference type="AlphaFoldDB" id="A0A238UM61"/>
<dbReference type="PROSITE" id="PS00108">
    <property type="entry name" value="PROTEIN_KINASE_ST"/>
    <property type="match status" value="1"/>
</dbReference>
<dbReference type="EC" id="2.7.11.1" evidence="1"/>
<organism evidence="9 10">
    <name type="scientific">Actinomadura mexicana</name>
    <dbReference type="NCBI Taxonomy" id="134959"/>
    <lineage>
        <taxon>Bacteria</taxon>
        <taxon>Bacillati</taxon>
        <taxon>Actinomycetota</taxon>
        <taxon>Actinomycetes</taxon>
        <taxon>Streptosporangiales</taxon>
        <taxon>Thermomonosporaceae</taxon>
        <taxon>Actinomadura</taxon>
    </lineage>
</organism>
<evidence type="ECO:0000313" key="9">
    <source>
        <dbReference type="EMBL" id="SNR23196.1"/>
    </source>
</evidence>
<evidence type="ECO:0000259" key="8">
    <source>
        <dbReference type="PROSITE" id="PS50011"/>
    </source>
</evidence>
<evidence type="ECO:0000256" key="6">
    <source>
        <dbReference type="ARBA" id="ARBA00022840"/>
    </source>
</evidence>
<dbReference type="InterPro" id="IPR011009">
    <property type="entry name" value="Kinase-like_dom_sf"/>
</dbReference>
<dbReference type="Pfam" id="PF00069">
    <property type="entry name" value="Pkinase"/>
    <property type="match status" value="1"/>
</dbReference>
<feature type="compositionally biased region" description="Low complexity" evidence="7">
    <location>
        <begin position="294"/>
        <end position="304"/>
    </location>
</feature>
<evidence type="ECO:0000256" key="4">
    <source>
        <dbReference type="ARBA" id="ARBA00022741"/>
    </source>
</evidence>
<keyword evidence="6" id="KW-0067">ATP-binding</keyword>
<protein>
    <recommendedName>
        <fullName evidence="1">non-specific serine/threonine protein kinase</fullName>
        <ecNumber evidence="1">2.7.11.1</ecNumber>
    </recommendedName>
</protein>
<keyword evidence="3" id="KW-0808">Transferase</keyword>
<dbReference type="InterPro" id="IPR008271">
    <property type="entry name" value="Ser/Thr_kinase_AS"/>
</dbReference>
<dbReference type="PANTHER" id="PTHR43289">
    <property type="entry name" value="MITOGEN-ACTIVATED PROTEIN KINASE KINASE KINASE 20-RELATED"/>
    <property type="match status" value="1"/>
</dbReference>
<proteinExistence type="predicted"/>
<dbReference type="SMART" id="SM00220">
    <property type="entry name" value="S_TKc"/>
    <property type="match status" value="1"/>
</dbReference>
<evidence type="ECO:0000256" key="3">
    <source>
        <dbReference type="ARBA" id="ARBA00022679"/>
    </source>
</evidence>
<dbReference type="OrthoDB" id="3679634at2"/>
<dbReference type="Proteomes" id="UP000198420">
    <property type="component" value="Unassembled WGS sequence"/>
</dbReference>
<dbReference type="InterPro" id="IPR000719">
    <property type="entry name" value="Prot_kinase_dom"/>
</dbReference>
<gene>
    <name evidence="9" type="ORF">SAMN06265355_101115</name>
</gene>